<gene>
    <name evidence="7" type="ORF">C7456_11452</name>
</gene>
<dbReference type="GO" id="GO:0016020">
    <property type="term" value="C:membrane"/>
    <property type="evidence" value="ECO:0007669"/>
    <property type="project" value="UniProtKB-SubCell"/>
</dbReference>
<keyword evidence="5" id="KW-0175">Coiled coil</keyword>
<dbReference type="RefSeq" id="WP_109724582.1">
    <property type="nucleotide sequence ID" value="NZ_MSZV01000166.1"/>
</dbReference>
<keyword evidence="8" id="KW-1185">Reference proteome</keyword>
<evidence type="ECO:0000256" key="3">
    <source>
        <dbReference type="ARBA" id="ARBA00029447"/>
    </source>
</evidence>
<dbReference type="Pfam" id="PF00015">
    <property type="entry name" value="MCPsignal"/>
    <property type="match status" value="1"/>
</dbReference>
<dbReference type="AlphaFoldDB" id="A0A316HXV3"/>
<comment type="subcellular location">
    <subcellularLocation>
        <location evidence="1">Membrane</location>
    </subcellularLocation>
</comment>
<reference evidence="7 8" key="1">
    <citation type="submission" date="2018-05" db="EMBL/GenBank/DDBJ databases">
        <title>Genomic Encyclopedia of Type Strains, Phase IV (KMG-IV): sequencing the most valuable type-strain genomes for metagenomic binning, comparative biology and taxonomic classification.</title>
        <authorList>
            <person name="Goeker M."/>
        </authorList>
    </citation>
    <scope>NUCLEOTIDE SEQUENCE [LARGE SCALE GENOMIC DNA]</scope>
    <source>
        <strain evidence="7 8">DSM 14263</strain>
    </source>
</reference>
<protein>
    <submittedName>
        <fullName evidence="7">Methyl-accepting chemotaxis protein</fullName>
    </submittedName>
</protein>
<sequence length="436" mass="45524">MSLIWSQHIAAIARAAAAGDEAQLAALTRRHPAAARALAPLLAAVAPRGPAAVALHALEQQALVLNAAGQLAREQAALDKSAQESRDSVGRLTDGSAGISTALAQVAAALGNAGQASHASGASISELDGQLRLLRSALSAMNRNQSRLAERVEQIRKLTGAVQEIAHQTNLVALNAAIEAARAGEAGRGFAVVADEVKQLAEKTAQTTTEIETVTGSIGDFSLQLDGDVQQGLRRLERAQAGLDQAGATQRDSEGAVRLASERVAVLQRSQDAQHARATGAQAALGALQRRGTEARRQAEAMHRAALLAHRLALDWLDHHSGDDTASLSLAVRESAQGIRQAMELALQEPSSLDRRWFDTGALRRTLARLTARHAGHPAAAALDAAGARLDEQGSAFVGLLCEGKLDQAAQVSQQLEAEREALISQLAALLADATD</sequence>
<dbReference type="SUPFAM" id="SSF58104">
    <property type="entry name" value="Methyl-accepting chemotaxis protein (MCP) signaling domain"/>
    <property type="match status" value="1"/>
</dbReference>
<dbReference type="GO" id="GO:0007165">
    <property type="term" value="P:signal transduction"/>
    <property type="evidence" value="ECO:0007669"/>
    <property type="project" value="UniProtKB-KW"/>
</dbReference>
<evidence type="ECO:0000256" key="1">
    <source>
        <dbReference type="ARBA" id="ARBA00004370"/>
    </source>
</evidence>
<proteinExistence type="inferred from homology"/>
<organism evidence="7 8">
    <name type="scientific">Fulvimonas soli</name>
    <dbReference type="NCBI Taxonomy" id="155197"/>
    <lineage>
        <taxon>Bacteria</taxon>
        <taxon>Pseudomonadati</taxon>
        <taxon>Pseudomonadota</taxon>
        <taxon>Gammaproteobacteria</taxon>
        <taxon>Lysobacterales</taxon>
        <taxon>Rhodanobacteraceae</taxon>
        <taxon>Fulvimonas</taxon>
    </lineage>
</organism>
<dbReference type="SMART" id="SM00283">
    <property type="entry name" value="MA"/>
    <property type="match status" value="1"/>
</dbReference>
<dbReference type="PANTHER" id="PTHR32089">
    <property type="entry name" value="METHYL-ACCEPTING CHEMOTAXIS PROTEIN MCPB"/>
    <property type="match status" value="1"/>
</dbReference>
<feature type="coiled-coil region" evidence="5">
    <location>
        <begin position="406"/>
        <end position="433"/>
    </location>
</feature>
<dbReference type="InterPro" id="IPR004089">
    <property type="entry name" value="MCPsignal_dom"/>
</dbReference>
<dbReference type="PROSITE" id="PS50111">
    <property type="entry name" value="CHEMOTAXIS_TRANSDUC_2"/>
    <property type="match status" value="1"/>
</dbReference>
<dbReference type="PRINTS" id="PR00260">
    <property type="entry name" value="CHEMTRNSDUCR"/>
</dbReference>
<evidence type="ECO:0000259" key="6">
    <source>
        <dbReference type="PROSITE" id="PS50111"/>
    </source>
</evidence>
<dbReference type="OrthoDB" id="5938562at2"/>
<comment type="caution">
    <text evidence="7">The sequence shown here is derived from an EMBL/GenBank/DDBJ whole genome shotgun (WGS) entry which is preliminary data.</text>
</comment>
<dbReference type="InterPro" id="IPR004090">
    <property type="entry name" value="Chemotax_Me-accpt_rcpt"/>
</dbReference>
<accession>A0A316HXV3</accession>
<feature type="domain" description="Methyl-accepting transducer" evidence="6">
    <location>
        <begin position="60"/>
        <end position="289"/>
    </location>
</feature>
<evidence type="ECO:0000256" key="4">
    <source>
        <dbReference type="PROSITE-ProRule" id="PRU00284"/>
    </source>
</evidence>
<dbReference type="GO" id="GO:0006935">
    <property type="term" value="P:chemotaxis"/>
    <property type="evidence" value="ECO:0007669"/>
    <property type="project" value="InterPro"/>
</dbReference>
<keyword evidence="2 4" id="KW-0807">Transducer</keyword>
<dbReference type="Proteomes" id="UP000245812">
    <property type="component" value="Unassembled WGS sequence"/>
</dbReference>
<comment type="similarity">
    <text evidence="3">Belongs to the methyl-accepting chemotaxis (MCP) protein family.</text>
</comment>
<dbReference type="EMBL" id="QGHC01000014">
    <property type="protein sequence ID" value="PWK83104.1"/>
    <property type="molecule type" value="Genomic_DNA"/>
</dbReference>
<evidence type="ECO:0000313" key="7">
    <source>
        <dbReference type="EMBL" id="PWK83104.1"/>
    </source>
</evidence>
<dbReference type="PANTHER" id="PTHR32089:SF114">
    <property type="entry name" value="METHYL-ACCEPTING CHEMOTAXIS PROTEIN MCPB"/>
    <property type="match status" value="1"/>
</dbReference>
<evidence type="ECO:0000256" key="2">
    <source>
        <dbReference type="ARBA" id="ARBA00023224"/>
    </source>
</evidence>
<dbReference type="Gene3D" id="1.10.287.950">
    <property type="entry name" value="Methyl-accepting chemotaxis protein"/>
    <property type="match status" value="1"/>
</dbReference>
<name>A0A316HXV3_9GAMM</name>
<evidence type="ECO:0000256" key="5">
    <source>
        <dbReference type="SAM" id="Coils"/>
    </source>
</evidence>
<evidence type="ECO:0000313" key="8">
    <source>
        <dbReference type="Proteomes" id="UP000245812"/>
    </source>
</evidence>
<dbReference type="GO" id="GO:0004888">
    <property type="term" value="F:transmembrane signaling receptor activity"/>
    <property type="evidence" value="ECO:0007669"/>
    <property type="project" value="InterPro"/>
</dbReference>